<sequence>MPKSSKKSSKCMDTATAADEASWYRSEDDWPTIRDFCKSWQGNRDLGMVSVFDRSLKMCNEWANHGHAAYAYDISHNGVNMDICTRVGFYFLLSLLLRMAPGSFSMWAPPCSLFIFLTSSLHRRHVFGAAGDVTQFAVRLSNLISSNCAMALKAALKFRPDCHVVVEQPSGSWLFKADVWKEIIQGFWLKKTLTYQGLFGGPLPKPTHLLHSFAADGLFARKLTKKLRESKKFKKAQKIYYVKDQAGSVTGTKMLTTLSVYPKRFTSVIYKAWVANSRQPLAA</sequence>
<evidence type="ECO:0000313" key="2">
    <source>
        <dbReference type="EMBL" id="CAI4010951.1"/>
    </source>
</evidence>
<keyword evidence="1" id="KW-1133">Transmembrane helix</keyword>
<reference evidence="2" key="1">
    <citation type="submission" date="2022-10" db="EMBL/GenBank/DDBJ databases">
        <authorList>
            <person name="Chen Y."/>
            <person name="Dougan E. K."/>
            <person name="Chan C."/>
            <person name="Rhodes N."/>
            <person name="Thang M."/>
        </authorList>
    </citation>
    <scope>NUCLEOTIDE SEQUENCE</scope>
</reference>
<keyword evidence="1" id="KW-0812">Transmembrane</keyword>
<accession>A0A9P1DK04</accession>
<dbReference type="EMBL" id="CAMXCT020004979">
    <property type="protein sequence ID" value="CAL1164326.1"/>
    <property type="molecule type" value="Genomic_DNA"/>
</dbReference>
<gene>
    <name evidence="2" type="ORF">C1SCF055_LOCUS36164</name>
</gene>
<dbReference type="Proteomes" id="UP001152797">
    <property type="component" value="Unassembled WGS sequence"/>
</dbReference>
<reference evidence="3 4" key="2">
    <citation type="submission" date="2024-05" db="EMBL/GenBank/DDBJ databases">
        <authorList>
            <person name="Chen Y."/>
            <person name="Shah S."/>
            <person name="Dougan E. K."/>
            <person name="Thang M."/>
            <person name="Chan C."/>
        </authorList>
    </citation>
    <scope>NUCLEOTIDE SEQUENCE [LARGE SCALE GENOMIC DNA]</scope>
</reference>
<evidence type="ECO:0000256" key="1">
    <source>
        <dbReference type="SAM" id="Phobius"/>
    </source>
</evidence>
<protein>
    <submittedName>
        <fullName evidence="3">Rhamnose biosynthetic enzyme 1</fullName>
    </submittedName>
</protein>
<feature type="transmembrane region" description="Helical" evidence="1">
    <location>
        <begin position="87"/>
        <end position="108"/>
    </location>
</feature>
<keyword evidence="1" id="KW-0472">Membrane</keyword>
<dbReference type="EMBL" id="CAMXCT030004979">
    <property type="protein sequence ID" value="CAL4798263.1"/>
    <property type="molecule type" value="Genomic_DNA"/>
</dbReference>
<evidence type="ECO:0000313" key="4">
    <source>
        <dbReference type="Proteomes" id="UP001152797"/>
    </source>
</evidence>
<proteinExistence type="predicted"/>
<name>A0A9P1DK04_9DINO</name>
<dbReference type="EMBL" id="CAMXCT010004979">
    <property type="protein sequence ID" value="CAI4010951.1"/>
    <property type="molecule type" value="Genomic_DNA"/>
</dbReference>
<organism evidence="2">
    <name type="scientific">Cladocopium goreaui</name>
    <dbReference type="NCBI Taxonomy" id="2562237"/>
    <lineage>
        <taxon>Eukaryota</taxon>
        <taxon>Sar</taxon>
        <taxon>Alveolata</taxon>
        <taxon>Dinophyceae</taxon>
        <taxon>Suessiales</taxon>
        <taxon>Symbiodiniaceae</taxon>
        <taxon>Cladocopium</taxon>
    </lineage>
</organism>
<dbReference type="OrthoDB" id="436933at2759"/>
<comment type="caution">
    <text evidence="2">The sequence shown here is derived from an EMBL/GenBank/DDBJ whole genome shotgun (WGS) entry which is preliminary data.</text>
</comment>
<dbReference type="AlphaFoldDB" id="A0A9P1DK04"/>
<evidence type="ECO:0000313" key="3">
    <source>
        <dbReference type="EMBL" id="CAL4798263.1"/>
    </source>
</evidence>
<keyword evidence="4" id="KW-1185">Reference proteome</keyword>